<organism evidence="2">
    <name type="scientific">viral metagenome</name>
    <dbReference type="NCBI Taxonomy" id="1070528"/>
    <lineage>
        <taxon>unclassified sequences</taxon>
        <taxon>metagenomes</taxon>
        <taxon>organismal metagenomes</taxon>
    </lineage>
</organism>
<dbReference type="GO" id="GO:0005737">
    <property type="term" value="C:cytoplasm"/>
    <property type="evidence" value="ECO:0007669"/>
    <property type="project" value="TreeGrafter"/>
</dbReference>
<dbReference type="GO" id="GO:0005634">
    <property type="term" value="C:nucleus"/>
    <property type="evidence" value="ECO:0007669"/>
    <property type="project" value="TreeGrafter"/>
</dbReference>
<dbReference type="Gene3D" id="3.30.479.30">
    <property type="entry name" value="Band 7 domain"/>
    <property type="match status" value="1"/>
</dbReference>
<dbReference type="AlphaFoldDB" id="A0A6C0EAB9"/>
<evidence type="ECO:0000313" key="2">
    <source>
        <dbReference type="EMBL" id="QHT25788.1"/>
    </source>
</evidence>
<proteinExistence type="predicted"/>
<evidence type="ECO:0000256" key="1">
    <source>
        <dbReference type="SAM" id="Coils"/>
    </source>
</evidence>
<reference evidence="2" key="1">
    <citation type="journal article" date="2020" name="Nature">
        <title>Giant virus diversity and host interactions through global metagenomics.</title>
        <authorList>
            <person name="Schulz F."/>
            <person name="Roux S."/>
            <person name="Paez-Espino D."/>
            <person name="Jungbluth S."/>
            <person name="Walsh D.A."/>
            <person name="Denef V.J."/>
            <person name="McMahon K.D."/>
            <person name="Konstantinidis K.T."/>
            <person name="Eloe-Fadrosh E.A."/>
            <person name="Kyrpides N.C."/>
            <person name="Woyke T."/>
        </authorList>
    </citation>
    <scope>NUCLEOTIDE SEQUENCE</scope>
    <source>
        <strain evidence="2">GVMAG-M-3300023179-27</strain>
    </source>
</reference>
<sequence>MGCCCCRPLDPDESLMIDGCTSKKIVQGPGWAFYHPFVRISLWRKITLAADEYIVVKHLLHKNKDIENIDRHVSVSHRIDDADSKEEDHHNDIIEHISGPTTYKINDPFSEISAILKKKNLTIDDYVVVKNQRNGKMKSIEGPTLYMPNPYEELSEVKKKISLYPNEYVHITNIATGQIVLQVGPKTFALQPTETATEKFKHTTLNVNEYIYVTDKTTGQIVTHVGPKTFALQPTEIKDVIKQKIVLGVNDYVRIVDNNTGAIKIISGPSAVSLGPFERLLKITDNNEIGQSILIDANTAVHIKDLTTGIESLITEPQRFIPKPNEQVIEVKKMFKLAPYQVVVLVDMKGNFQFKYGDKEQGFFIPPFCKLYSQEWSSDRQRSHKEVKKVEVFDKRPHDMDFEFSVRSSDNVEIFLVINVYWLIKDVEKMIKNTNDPLQDICNHVRSQILSMTTRMTTQEIMEKPSGELAPHVANEDNQFYETRGVTISRIDVIEKRCAKKEVEETYKKIIDEKINRVKNLEEQKGANDKRLAEIDGTIELEKRNEMLLKQKLENAKLQAQTIGESEGSKIKMLMDGLGEIKEEQKIKIFLELEKTKRIELITKNVDKLYIKPDDVDMSVITIDSDKTDTSVNVNVSKKNT</sequence>
<dbReference type="EMBL" id="MN739775">
    <property type="protein sequence ID" value="QHT25788.1"/>
    <property type="molecule type" value="Genomic_DNA"/>
</dbReference>
<keyword evidence="1" id="KW-0175">Coiled coil</keyword>
<name>A0A6C0EAB9_9ZZZZ</name>
<dbReference type="SUPFAM" id="SSF117892">
    <property type="entry name" value="Band 7/SPFH domain"/>
    <property type="match status" value="1"/>
</dbReference>
<dbReference type="InterPro" id="IPR039059">
    <property type="entry name" value="MVP"/>
</dbReference>
<dbReference type="PANTHER" id="PTHR14165:SF3">
    <property type="entry name" value="MAJOR VAULT PROTEIN"/>
    <property type="match status" value="1"/>
</dbReference>
<dbReference type="PANTHER" id="PTHR14165">
    <property type="entry name" value="MAJOR VAULT PROTEIN"/>
    <property type="match status" value="1"/>
</dbReference>
<accession>A0A6C0EAB9</accession>
<protein>
    <submittedName>
        <fullName evidence="2">Uncharacterized protein</fullName>
    </submittedName>
</protein>
<feature type="coiled-coil region" evidence="1">
    <location>
        <begin position="504"/>
        <end position="559"/>
    </location>
</feature>
<dbReference type="InterPro" id="IPR036013">
    <property type="entry name" value="Band_7/SPFH_dom_sf"/>
</dbReference>